<protein>
    <recommendedName>
        <fullName evidence="1">DUF4261 domain-containing protein</fullName>
    </recommendedName>
</protein>
<dbReference type="Pfam" id="PF14080">
    <property type="entry name" value="DUF4261"/>
    <property type="match status" value="1"/>
</dbReference>
<name>A0A1H7FQQ3_RUMAL</name>
<organism evidence="2 3">
    <name type="scientific">Ruminococcus albus</name>
    <dbReference type="NCBI Taxonomy" id="1264"/>
    <lineage>
        <taxon>Bacteria</taxon>
        <taxon>Bacillati</taxon>
        <taxon>Bacillota</taxon>
        <taxon>Clostridia</taxon>
        <taxon>Eubacteriales</taxon>
        <taxon>Oscillospiraceae</taxon>
        <taxon>Ruminococcus</taxon>
    </lineage>
</organism>
<dbReference type="InterPro" id="IPR025357">
    <property type="entry name" value="DUF4261"/>
</dbReference>
<sequence>MQCALTVRSMVRSTDMFGNSNFLGFVLLRDAEWDQEAFFSRLKEKWDIEPKNLENKDDEKIFVFNAGDYLVSLAYYPTPVPNGEAEQNAVFNFLWPDAQQEVAKHTAQIVVSVCNGMSVMERAKTFVKVCDSCIDDNTIGIYTNGTVYAPAFYRQNADMLKADALPLLDFVWLGLANDDGKLRGYTMGMENFKKLEMEFLNYSGSPHEFLSFMLAIVSYIVEGDVILDDGETIGFSEDQKFKITLSDGIEFNDRKTLKIDCKL</sequence>
<dbReference type="OrthoDB" id="4827574at2"/>
<proteinExistence type="predicted"/>
<dbReference type="AlphaFoldDB" id="A0A1H7FQQ3"/>
<dbReference type="Proteomes" id="UP000186015">
    <property type="component" value="Unassembled WGS sequence"/>
</dbReference>
<evidence type="ECO:0000313" key="2">
    <source>
        <dbReference type="EMBL" id="SEK28423.1"/>
    </source>
</evidence>
<evidence type="ECO:0000313" key="3">
    <source>
        <dbReference type="Proteomes" id="UP000186015"/>
    </source>
</evidence>
<feature type="domain" description="DUF4261" evidence="1">
    <location>
        <begin position="185"/>
        <end position="259"/>
    </location>
</feature>
<evidence type="ECO:0000259" key="1">
    <source>
        <dbReference type="Pfam" id="PF14080"/>
    </source>
</evidence>
<dbReference type="EMBL" id="FOAT01000001">
    <property type="protein sequence ID" value="SEK28423.1"/>
    <property type="molecule type" value="Genomic_DNA"/>
</dbReference>
<accession>A0A1H7FQQ3</accession>
<reference evidence="2 3" key="1">
    <citation type="submission" date="2016-10" db="EMBL/GenBank/DDBJ databases">
        <authorList>
            <person name="de Groot N.N."/>
        </authorList>
    </citation>
    <scope>NUCLEOTIDE SEQUENCE [LARGE SCALE GENOMIC DNA]</scope>
    <source>
        <strain evidence="2 3">KH2T6</strain>
    </source>
</reference>
<gene>
    <name evidence="2" type="ORF">SAMN05216469_101369</name>
</gene>